<comment type="caution">
    <text evidence="8">The sequence shown here is derived from an EMBL/GenBank/DDBJ whole genome shotgun (WGS) entry which is preliminary data.</text>
</comment>
<organism evidence="8 9">
    <name type="scientific">Mesotoga infera</name>
    <dbReference type="NCBI Taxonomy" id="1236046"/>
    <lineage>
        <taxon>Bacteria</taxon>
        <taxon>Thermotogati</taxon>
        <taxon>Thermotogota</taxon>
        <taxon>Thermotogae</taxon>
        <taxon>Kosmotogales</taxon>
        <taxon>Kosmotogaceae</taxon>
        <taxon>Mesotoga</taxon>
    </lineage>
</organism>
<accession>A0A101H190</accession>
<reference evidence="9" key="1">
    <citation type="journal article" date="2015" name="MBio">
        <title>Genome-Resolved Metagenomic Analysis Reveals Roles for Candidate Phyla and Other Microbial Community Members in Biogeochemical Transformations in Oil Reservoirs.</title>
        <authorList>
            <person name="Hu P."/>
            <person name="Tom L."/>
            <person name="Singh A."/>
            <person name="Thomas B.C."/>
            <person name="Baker B.J."/>
            <person name="Piceno Y.M."/>
            <person name="Andersen G.L."/>
            <person name="Banfield J.F."/>
        </authorList>
    </citation>
    <scope>NUCLEOTIDE SEQUENCE [LARGE SCALE GENOMIC DNA]</scope>
</reference>
<evidence type="ECO:0000259" key="7">
    <source>
        <dbReference type="Pfam" id="PF00294"/>
    </source>
</evidence>
<evidence type="ECO:0000256" key="1">
    <source>
        <dbReference type="ARBA" id="ARBA00010688"/>
    </source>
</evidence>
<feature type="domain" description="Carbohydrate kinase PfkB" evidence="7">
    <location>
        <begin position="21"/>
        <end position="283"/>
    </location>
</feature>
<name>A0A101H190_9BACT</name>
<dbReference type="EMBL" id="LGGH01000009">
    <property type="protein sequence ID" value="KUK68513.1"/>
    <property type="molecule type" value="Genomic_DNA"/>
</dbReference>
<dbReference type="Pfam" id="PF00294">
    <property type="entry name" value="PfkB"/>
    <property type="match status" value="1"/>
</dbReference>
<dbReference type="InterPro" id="IPR023314">
    <property type="entry name" value="Myo_inos_IolC-like_sf"/>
</dbReference>
<dbReference type="Gene3D" id="2.20.150.10">
    <property type="entry name" value="putative 5-dehydro-2- deoxygluconokinase"/>
    <property type="match status" value="1"/>
</dbReference>
<dbReference type="Proteomes" id="UP000054260">
    <property type="component" value="Unassembled WGS sequence"/>
</dbReference>
<dbReference type="SUPFAM" id="SSF53613">
    <property type="entry name" value="Ribokinase-like"/>
    <property type="match status" value="1"/>
</dbReference>
<gene>
    <name evidence="8" type="ORF">XD86_0139</name>
</gene>
<evidence type="ECO:0000313" key="8">
    <source>
        <dbReference type="EMBL" id="KUK68513.1"/>
    </source>
</evidence>
<evidence type="ECO:0000256" key="4">
    <source>
        <dbReference type="ARBA" id="ARBA00022777"/>
    </source>
</evidence>
<sequence length="319" mass="35181">MNVLTVTLNPALDREIVVENFRINEFHRVKNPRYSVMDPGGKGINVSVILSGLGIRNVAMGFLGGNIGKVVEERMRMISDLITTGFVHVEEETRENIAIVDPLGDTITEINSSGPLIKPDDLRMFLRRFEVTLSRVRHVVISGSIPRGVDNDIYMTLCKKVTDTGKLAFAEGIGPAFEMAVEAGVITVARPDLRSRKLIFGESLVDFNDYVKAAKKIIEKGSKLAILSYATEGDVIATQDGVWLFKTKSHIDRSHLLGTGDAFMAGVVHSIIENEKDCFLAAKKGMSAAIAEAEYISKELISLEDIDEHIDSFDIRELE</sequence>
<evidence type="ECO:0000256" key="3">
    <source>
        <dbReference type="ARBA" id="ARBA00022741"/>
    </source>
</evidence>
<dbReference type="InterPro" id="IPR017583">
    <property type="entry name" value="Tagatose/fructose_Pkinase"/>
</dbReference>
<dbReference type="InterPro" id="IPR029056">
    <property type="entry name" value="Ribokinase-like"/>
</dbReference>
<keyword evidence="2 6" id="KW-0808">Transferase</keyword>
<dbReference type="PIRSF" id="PIRSF000535">
    <property type="entry name" value="1PFK/6PFK/LacC"/>
    <property type="match status" value="1"/>
</dbReference>
<dbReference type="GO" id="GO:0008443">
    <property type="term" value="F:phosphofructokinase activity"/>
    <property type="evidence" value="ECO:0007669"/>
    <property type="project" value="TreeGrafter"/>
</dbReference>
<dbReference type="AlphaFoldDB" id="A0A101H190"/>
<dbReference type="PANTHER" id="PTHR46566">
    <property type="entry name" value="1-PHOSPHOFRUCTOKINASE-RELATED"/>
    <property type="match status" value="1"/>
</dbReference>
<dbReference type="Gene3D" id="3.40.1190.20">
    <property type="match status" value="1"/>
</dbReference>
<comment type="similarity">
    <text evidence="1">Belongs to the carbohydrate kinase PfkB family.</text>
</comment>
<keyword evidence="4 8" id="KW-0418">Kinase</keyword>
<dbReference type="GO" id="GO:0005524">
    <property type="term" value="F:ATP binding"/>
    <property type="evidence" value="ECO:0007669"/>
    <property type="project" value="UniProtKB-KW"/>
</dbReference>
<keyword evidence="3" id="KW-0547">Nucleotide-binding</keyword>
<dbReference type="PANTHER" id="PTHR46566:SF1">
    <property type="entry name" value="1-PHOSPHOFRUCTOKINASE"/>
    <property type="match status" value="1"/>
</dbReference>
<dbReference type="InterPro" id="IPR011611">
    <property type="entry name" value="PfkB_dom"/>
</dbReference>
<evidence type="ECO:0000256" key="2">
    <source>
        <dbReference type="ARBA" id="ARBA00022679"/>
    </source>
</evidence>
<dbReference type="GO" id="GO:0005829">
    <property type="term" value="C:cytosol"/>
    <property type="evidence" value="ECO:0007669"/>
    <property type="project" value="TreeGrafter"/>
</dbReference>
<dbReference type="PATRIC" id="fig|1236046.6.peg.25"/>
<keyword evidence="5" id="KW-0067">ATP-binding</keyword>
<protein>
    <submittedName>
        <fullName evidence="8">Fructose-1-phosphate kinase/fructose-6-phosphate kinase</fullName>
    </submittedName>
</protein>
<proteinExistence type="inferred from homology"/>
<evidence type="ECO:0000256" key="5">
    <source>
        <dbReference type="ARBA" id="ARBA00022840"/>
    </source>
</evidence>
<evidence type="ECO:0000313" key="9">
    <source>
        <dbReference type="Proteomes" id="UP000054260"/>
    </source>
</evidence>
<evidence type="ECO:0000256" key="6">
    <source>
        <dbReference type="PIRNR" id="PIRNR000535"/>
    </source>
</evidence>
<dbReference type="CDD" id="cd01164">
    <property type="entry name" value="FruK_PfkB_like"/>
    <property type="match status" value="1"/>
</dbReference>